<dbReference type="KEGG" id="bmei:Spa11_04210"/>
<organism evidence="1 2">
    <name type="scientific">Botrimarina mediterranea</name>
    <dbReference type="NCBI Taxonomy" id="2528022"/>
    <lineage>
        <taxon>Bacteria</taxon>
        <taxon>Pseudomonadati</taxon>
        <taxon>Planctomycetota</taxon>
        <taxon>Planctomycetia</taxon>
        <taxon>Pirellulales</taxon>
        <taxon>Lacipirellulaceae</taxon>
        <taxon>Botrimarina</taxon>
    </lineage>
</organism>
<evidence type="ECO:0000313" key="2">
    <source>
        <dbReference type="Proteomes" id="UP000316426"/>
    </source>
</evidence>
<dbReference type="Proteomes" id="UP000316426">
    <property type="component" value="Chromosome"/>
</dbReference>
<protein>
    <submittedName>
        <fullName evidence="1">Uncharacterized protein</fullName>
    </submittedName>
</protein>
<dbReference type="AlphaFoldDB" id="A0A518K361"/>
<accession>A0A518K361</accession>
<evidence type="ECO:0000313" key="1">
    <source>
        <dbReference type="EMBL" id="QDV72248.1"/>
    </source>
</evidence>
<name>A0A518K361_9BACT</name>
<sequence length="77" mass="8591">MPDPTLSNVFEAILKYGHDEDFVPRAHDEEFVPTAAPAGSPEKLEILAERVRSGFPLWHEADRVDYSGLTGAVRPRD</sequence>
<proteinExistence type="predicted"/>
<dbReference type="RefSeq" id="WP_145106230.1">
    <property type="nucleotide sequence ID" value="NZ_CP036349.1"/>
</dbReference>
<reference evidence="1 2" key="1">
    <citation type="submission" date="2019-02" db="EMBL/GenBank/DDBJ databases">
        <title>Deep-cultivation of Planctomycetes and their phenomic and genomic characterization uncovers novel biology.</title>
        <authorList>
            <person name="Wiegand S."/>
            <person name="Jogler M."/>
            <person name="Boedeker C."/>
            <person name="Pinto D."/>
            <person name="Vollmers J."/>
            <person name="Rivas-Marin E."/>
            <person name="Kohn T."/>
            <person name="Peeters S.H."/>
            <person name="Heuer A."/>
            <person name="Rast P."/>
            <person name="Oberbeckmann S."/>
            <person name="Bunk B."/>
            <person name="Jeske O."/>
            <person name="Meyerdierks A."/>
            <person name="Storesund J.E."/>
            <person name="Kallscheuer N."/>
            <person name="Luecker S."/>
            <person name="Lage O.M."/>
            <person name="Pohl T."/>
            <person name="Merkel B.J."/>
            <person name="Hornburger P."/>
            <person name="Mueller R.-W."/>
            <person name="Bruemmer F."/>
            <person name="Labrenz M."/>
            <person name="Spormann A.M."/>
            <person name="Op den Camp H."/>
            <person name="Overmann J."/>
            <person name="Amann R."/>
            <person name="Jetten M.S.M."/>
            <person name="Mascher T."/>
            <person name="Medema M.H."/>
            <person name="Devos D.P."/>
            <person name="Kaster A.-K."/>
            <person name="Ovreas L."/>
            <person name="Rohde M."/>
            <person name="Galperin M.Y."/>
            <person name="Jogler C."/>
        </authorList>
    </citation>
    <scope>NUCLEOTIDE SEQUENCE [LARGE SCALE GENOMIC DNA]</scope>
    <source>
        <strain evidence="1 2">Spa11</strain>
    </source>
</reference>
<dbReference type="EMBL" id="CP036349">
    <property type="protein sequence ID" value="QDV72248.1"/>
    <property type="molecule type" value="Genomic_DNA"/>
</dbReference>
<keyword evidence="2" id="KW-1185">Reference proteome</keyword>
<gene>
    <name evidence="1" type="ORF">Spa11_04210</name>
</gene>